<sequence>MLYLDPKALLAAATLPELMDRMEQALLAEEEGKAILPLRTSVFQGEDTLMLMPCLEERTWGLKILTLKPGNPAQGRPYIDGLVVLFDGGTGAPSALMDGKLLTSLRTGAIGGLGIRHLSKPDTRSLGLVGAGVQGFWQARFGCAARDIREVWVLDAFPEKLPPFLDRLGQALPGVQVRAARSAEELLERTEAVMSATNASVPLYPEDPDRLRGHCFVAIGSYRPDMHEVPDALFGLLDRVYVDTLHALEETGDLTGPLERGILRREDVRPLADLLREPRPAPETGFYKSVGGALFDLHAADLLAQTARAKGLGTELPQ</sequence>
<dbReference type="Pfam" id="PF02423">
    <property type="entry name" value="OCD_Mu_crystall"/>
    <property type="match status" value="1"/>
</dbReference>
<keyword evidence="2" id="KW-1185">Reference proteome</keyword>
<reference evidence="1 2" key="1">
    <citation type="journal article" date="2010" name="Stand. Genomic Sci.">
        <title>Non-contiguous finished genome sequence of Aminomonas paucivorans type strain (GLU-3).</title>
        <authorList>
            <person name="Pitluck S."/>
            <person name="Yasawong M."/>
            <person name="Held B."/>
            <person name="Lapidus A."/>
            <person name="Nolan M."/>
            <person name="Copeland A."/>
            <person name="Lucas S."/>
            <person name="Del Rio T.G."/>
            <person name="Tice H."/>
            <person name="Cheng J.F."/>
            <person name="Chertkov O."/>
            <person name="Goodwin L."/>
            <person name="Tapia R."/>
            <person name="Han C."/>
            <person name="Liolios K."/>
            <person name="Ivanova N."/>
            <person name="Mavromatis K."/>
            <person name="Ovchinnikova G."/>
            <person name="Pati A."/>
            <person name="Chen A."/>
            <person name="Palaniappan K."/>
            <person name="Land M."/>
            <person name="Hauser L."/>
            <person name="Chang Y.J."/>
            <person name="Jeffries C.D."/>
            <person name="Pukall R."/>
            <person name="Spring S."/>
            <person name="Rohde M."/>
            <person name="Sikorski J."/>
            <person name="Goker M."/>
            <person name="Woyke T."/>
            <person name="Bristow J."/>
            <person name="Eisen J.A."/>
            <person name="Markowitz V."/>
            <person name="Hugenholtz P."/>
            <person name="Kyrpides N.C."/>
            <person name="Klenk H.P."/>
        </authorList>
    </citation>
    <scope>NUCLEOTIDE SEQUENCE [LARGE SCALE GENOMIC DNA]</scope>
    <source>
        <strain evidence="1 2">DSM 12260</strain>
    </source>
</reference>
<dbReference type="InterPro" id="IPR023401">
    <property type="entry name" value="ODC_N"/>
</dbReference>
<protein>
    <submittedName>
        <fullName evidence="1">Ornithine cyclodeaminase/mu-crystallin</fullName>
    </submittedName>
</protein>
<dbReference type="OrthoDB" id="9792005at2"/>
<dbReference type="GO" id="GO:0005737">
    <property type="term" value="C:cytoplasm"/>
    <property type="evidence" value="ECO:0007669"/>
    <property type="project" value="TreeGrafter"/>
</dbReference>
<proteinExistence type="predicted"/>
<accession>E3CZP0</accession>
<dbReference type="HOGENOM" id="CLU_042088_1_0_0"/>
<dbReference type="InterPro" id="IPR003462">
    <property type="entry name" value="ODC_Mu_crystall"/>
</dbReference>
<dbReference type="AlphaFoldDB" id="E3CZP0"/>
<evidence type="ECO:0000313" key="1">
    <source>
        <dbReference type="EMBL" id="EFQ24672.1"/>
    </source>
</evidence>
<name>E3CZP0_9BACT</name>
<dbReference type="EMBL" id="CM001022">
    <property type="protein sequence ID" value="EFQ24672.1"/>
    <property type="molecule type" value="Genomic_DNA"/>
</dbReference>
<dbReference type="SUPFAM" id="SSF51735">
    <property type="entry name" value="NAD(P)-binding Rossmann-fold domains"/>
    <property type="match status" value="1"/>
</dbReference>
<dbReference type="STRING" id="584708.Apau_2263"/>
<dbReference type="RefSeq" id="WP_006301916.1">
    <property type="nucleotide sequence ID" value="NZ_CM001022.1"/>
</dbReference>
<evidence type="ECO:0000313" key="2">
    <source>
        <dbReference type="Proteomes" id="UP000005096"/>
    </source>
</evidence>
<dbReference type="PANTHER" id="PTHR13812:SF19">
    <property type="entry name" value="KETIMINE REDUCTASE MU-CRYSTALLIN"/>
    <property type="match status" value="1"/>
</dbReference>
<dbReference type="Proteomes" id="UP000005096">
    <property type="component" value="Chromosome"/>
</dbReference>
<dbReference type="InterPro" id="IPR036291">
    <property type="entry name" value="NAD(P)-bd_dom_sf"/>
</dbReference>
<dbReference type="Gene3D" id="3.40.50.720">
    <property type="entry name" value="NAD(P)-binding Rossmann-like Domain"/>
    <property type="match status" value="1"/>
</dbReference>
<dbReference type="PIRSF" id="PIRSF001439">
    <property type="entry name" value="CryM"/>
    <property type="match status" value="1"/>
</dbReference>
<dbReference type="PANTHER" id="PTHR13812">
    <property type="entry name" value="KETIMINE REDUCTASE MU-CRYSTALLIN"/>
    <property type="match status" value="1"/>
</dbReference>
<dbReference type="PaxDb" id="584708-Apau_2263"/>
<dbReference type="Gene3D" id="3.30.1780.10">
    <property type="entry name" value="ornithine cyclodeaminase, domain 1"/>
    <property type="match status" value="1"/>
</dbReference>
<gene>
    <name evidence="1" type="ORF">Apau_2263</name>
</gene>
<dbReference type="eggNOG" id="COG2423">
    <property type="taxonomic scope" value="Bacteria"/>
</dbReference>
<organism evidence="1 2">
    <name type="scientific">Aminomonas paucivorans DSM 12260</name>
    <dbReference type="NCBI Taxonomy" id="584708"/>
    <lineage>
        <taxon>Bacteria</taxon>
        <taxon>Thermotogati</taxon>
        <taxon>Synergistota</taxon>
        <taxon>Synergistia</taxon>
        <taxon>Synergistales</taxon>
        <taxon>Synergistaceae</taxon>
        <taxon>Aminomonas</taxon>
    </lineage>
</organism>